<dbReference type="AlphaFoldDB" id="A0A9P5NC30"/>
<dbReference type="EMBL" id="JADNYJ010000133">
    <property type="protein sequence ID" value="KAF8881282.1"/>
    <property type="molecule type" value="Genomic_DNA"/>
</dbReference>
<proteinExistence type="predicted"/>
<name>A0A9P5NC30_GYMJU</name>
<protein>
    <submittedName>
        <fullName evidence="1">Uncharacterized protein</fullName>
    </submittedName>
</protein>
<feature type="non-terminal residue" evidence="1">
    <location>
        <position position="1"/>
    </location>
</feature>
<sequence length="86" mass="9591">SCHAFLWKNFVEPSLSNLMYDEDNGCGILTDFDLSLLQWEPRIFGTDRMGTIPFMASLSSQNDIGMAASNVLITMDWNHLSGSSPM</sequence>
<evidence type="ECO:0000313" key="2">
    <source>
        <dbReference type="Proteomes" id="UP000724874"/>
    </source>
</evidence>
<accession>A0A9P5NC30</accession>
<keyword evidence="2" id="KW-1185">Reference proteome</keyword>
<evidence type="ECO:0000313" key="1">
    <source>
        <dbReference type="EMBL" id="KAF8881282.1"/>
    </source>
</evidence>
<dbReference type="OrthoDB" id="5569250at2759"/>
<comment type="caution">
    <text evidence="1">The sequence shown here is derived from an EMBL/GenBank/DDBJ whole genome shotgun (WGS) entry which is preliminary data.</text>
</comment>
<dbReference type="Proteomes" id="UP000724874">
    <property type="component" value="Unassembled WGS sequence"/>
</dbReference>
<organism evidence="1 2">
    <name type="scientific">Gymnopilus junonius</name>
    <name type="common">Spectacular rustgill mushroom</name>
    <name type="synonym">Gymnopilus spectabilis subsp. junonius</name>
    <dbReference type="NCBI Taxonomy" id="109634"/>
    <lineage>
        <taxon>Eukaryota</taxon>
        <taxon>Fungi</taxon>
        <taxon>Dikarya</taxon>
        <taxon>Basidiomycota</taxon>
        <taxon>Agaricomycotina</taxon>
        <taxon>Agaricomycetes</taxon>
        <taxon>Agaricomycetidae</taxon>
        <taxon>Agaricales</taxon>
        <taxon>Agaricineae</taxon>
        <taxon>Hymenogastraceae</taxon>
        <taxon>Gymnopilus</taxon>
    </lineage>
</organism>
<reference evidence="1" key="1">
    <citation type="submission" date="2020-11" db="EMBL/GenBank/DDBJ databases">
        <authorList>
            <consortium name="DOE Joint Genome Institute"/>
            <person name="Ahrendt S."/>
            <person name="Riley R."/>
            <person name="Andreopoulos W."/>
            <person name="LaButti K."/>
            <person name="Pangilinan J."/>
            <person name="Ruiz-duenas F.J."/>
            <person name="Barrasa J.M."/>
            <person name="Sanchez-Garcia M."/>
            <person name="Camarero S."/>
            <person name="Miyauchi S."/>
            <person name="Serrano A."/>
            <person name="Linde D."/>
            <person name="Babiker R."/>
            <person name="Drula E."/>
            <person name="Ayuso-Fernandez I."/>
            <person name="Pacheco R."/>
            <person name="Padilla G."/>
            <person name="Ferreira P."/>
            <person name="Barriuso J."/>
            <person name="Kellner H."/>
            <person name="Castanera R."/>
            <person name="Alfaro M."/>
            <person name="Ramirez L."/>
            <person name="Pisabarro A.G."/>
            <person name="Kuo A."/>
            <person name="Tritt A."/>
            <person name="Lipzen A."/>
            <person name="He G."/>
            <person name="Yan M."/>
            <person name="Ng V."/>
            <person name="Cullen D."/>
            <person name="Martin F."/>
            <person name="Rosso M.-N."/>
            <person name="Henrissat B."/>
            <person name="Hibbett D."/>
            <person name="Martinez A.T."/>
            <person name="Grigoriev I.V."/>
        </authorList>
    </citation>
    <scope>NUCLEOTIDE SEQUENCE</scope>
    <source>
        <strain evidence="1">AH 44721</strain>
    </source>
</reference>
<gene>
    <name evidence="1" type="ORF">CPB84DRAFT_1791916</name>
</gene>